<dbReference type="OrthoDB" id="9909773at2"/>
<dbReference type="AlphaFoldDB" id="A0A5J5IWW0"/>
<evidence type="ECO:0000313" key="3">
    <source>
        <dbReference type="Proteomes" id="UP000325827"/>
    </source>
</evidence>
<proteinExistence type="predicted"/>
<gene>
    <name evidence="2" type="ORF">F6B43_16560</name>
</gene>
<organism evidence="2 3">
    <name type="scientific">Microbacterium rhizomatis</name>
    <dbReference type="NCBI Taxonomy" id="1631477"/>
    <lineage>
        <taxon>Bacteria</taxon>
        <taxon>Bacillati</taxon>
        <taxon>Actinomycetota</taxon>
        <taxon>Actinomycetes</taxon>
        <taxon>Micrococcales</taxon>
        <taxon>Microbacteriaceae</taxon>
        <taxon>Microbacterium</taxon>
    </lineage>
</organism>
<keyword evidence="1" id="KW-1133">Transmembrane helix</keyword>
<keyword evidence="1" id="KW-0472">Membrane</keyword>
<evidence type="ECO:0000256" key="1">
    <source>
        <dbReference type="SAM" id="Phobius"/>
    </source>
</evidence>
<keyword evidence="3" id="KW-1185">Reference proteome</keyword>
<reference evidence="3" key="1">
    <citation type="submission" date="2019-09" db="EMBL/GenBank/DDBJ databases">
        <title>Mumia zhuanghuii sp. nov. isolated from the intestinal contents of plateau pika (Ochotona curzoniae) in the Qinghai-Tibet plateau of China.</title>
        <authorList>
            <person name="Tian Z."/>
        </authorList>
    </citation>
    <scope>NUCLEOTIDE SEQUENCE [LARGE SCALE GENOMIC DNA]</scope>
    <source>
        <strain evidence="3">JCM 30598</strain>
    </source>
</reference>
<evidence type="ECO:0000313" key="2">
    <source>
        <dbReference type="EMBL" id="KAA9105971.1"/>
    </source>
</evidence>
<accession>A0A5J5IWW0</accession>
<dbReference type="EMBL" id="VYSA01000004">
    <property type="protein sequence ID" value="KAA9105971.1"/>
    <property type="molecule type" value="Genomic_DNA"/>
</dbReference>
<comment type="caution">
    <text evidence="2">The sequence shown here is derived from an EMBL/GenBank/DDBJ whole genome shotgun (WGS) entry which is preliminary data.</text>
</comment>
<dbReference type="Proteomes" id="UP000325827">
    <property type="component" value="Unassembled WGS sequence"/>
</dbReference>
<sequence length="73" mass="7860">MSTISDKVTKAVITTQARVRDGVDRLTEQPESGLDDAAWKAIWITVGGAAAIAIATFIFTWGQGYITSRLNGF</sequence>
<keyword evidence="1" id="KW-0812">Transmembrane</keyword>
<name>A0A5J5IWW0_9MICO</name>
<protein>
    <submittedName>
        <fullName evidence="2">Uncharacterized protein</fullName>
    </submittedName>
</protein>
<dbReference type="RefSeq" id="WP_150450113.1">
    <property type="nucleotide sequence ID" value="NZ_VYSA01000004.1"/>
</dbReference>
<feature type="transmembrane region" description="Helical" evidence="1">
    <location>
        <begin position="41"/>
        <end position="61"/>
    </location>
</feature>